<reference evidence="7" key="1">
    <citation type="submission" date="2011-01" db="EMBL/GenBank/DDBJ databases">
        <title>Complete sequence of chromosome of Acidobacterium sp. MP5ACTX9.</title>
        <authorList>
            <consortium name="US DOE Joint Genome Institute"/>
            <person name="Lucas S."/>
            <person name="Copeland A."/>
            <person name="Lapidus A."/>
            <person name="Cheng J.-F."/>
            <person name="Goodwin L."/>
            <person name="Pitluck S."/>
            <person name="Teshima H."/>
            <person name="Detter J.C."/>
            <person name="Han C."/>
            <person name="Tapia R."/>
            <person name="Land M."/>
            <person name="Hauser L."/>
            <person name="Kyrpides N."/>
            <person name="Ivanova N."/>
            <person name="Ovchinnikova G."/>
            <person name="Pagani I."/>
            <person name="Rawat S.R."/>
            <person name="Mannisto M."/>
            <person name="Haggblom M.M."/>
            <person name="Woyke T."/>
        </authorList>
    </citation>
    <scope>NUCLEOTIDE SEQUENCE [LARGE SCALE GENOMIC DNA]</scope>
    <source>
        <strain evidence="7">MP5ACTX9</strain>
    </source>
</reference>
<dbReference type="PRINTS" id="PR00039">
    <property type="entry name" value="HTHLYSR"/>
</dbReference>
<evidence type="ECO:0000313" key="6">
    <source>
        <dbReference type="EMBL" id="ADW67407.1"/>
    </source>
</evidence>
<dbReference type="Pfam" id="PF03466">
    <property type="entry name" value="LysR_substrate"/>
    <property type="match status" value="1"/>
</dbReference>
<accession>E8WWS9</accession>
<evidence type="ECO:0000256" key="4">
    <source>
        <dbReference type="ARBA" id="ARBA00023163"/>
    </source>
</evidence>
<dbReference type="EMBL" id="CP002480">
    <property type="protein sequence ID" value="ADW67407.1"/>
    <property type="molecule type" value="Genomic_DNA"/>
</dbReference>
<feature type="domain" description="HTH lysR-type" evidence="5">
    <location>
        <begin position="1"/>
        <end position="60"/>
    </location>
</feature>
<dbReference type="AlphaFoldDB" id="E8WWS9"/>
<dbReference type="Proteomes" id="UP000000343">
    <property type="component" value="Chromosome"/>
</dbReference>
<evidence type="ECO:0000313" key="7">
    <source>
        <dbReference type="Proteomes" id="UP000000343"/>
    </source>
</evidence>
<dbReference type="InterPro" id="IPR036390">
    <property type="entry name" value="WH_DNA-bd_sf"/>
</dbReference>
<dbReference type="RefSeq" id="WP_013578735.1">
    <property type="nucleotide sequence ID" value="NC_015064.1"/>
</dbReference>
<gene>
    <name evidence="6" type="ordered locus">AciX9_0335</name>
</gene>
<dbReference type="GO" id="GO:0000976">
    <property type="term" value="F:transcription cis-regulatory region binding"/>
    <property type="evidence" value="ECO:0007669"/>
    <property type="project" value="TreeGrafter"/>
</dbReference>
<name>E8WWS9_GRATM</name>
<dbReference type="Pfam" id="PF00126">
    <property type="entry name" value="HTH_1"/>
    <property type="match status" value="1"/>
</dbReference>
<dbReference type="SUPFAM" id="SSF53850">
    <property type="entry name" value="Periplasmic binding protein-like II"/>
    <property type="match status" value="1"/>
</dbReference>
<dbReference type="CDD" id="cd08420">
    <property type="entry name" value="PBP2_CysL_like"/>
    <property type="match status" value="1"/>
</dbReference>
<dbReference type="InterPro" id="IPR005119">
    <property type="entry name" value="LysR_subst-bd"/>
</dbReference>
<keyword evidence="4" id="KW-0804">Transcription</keyword>
<keyword evidence="2" id="KW-0805">Transcription regulation</keyword>
<evidence type="ECO:0000256" key="2">
    <source>
        <dbReference type="ARBA" id="ARBA00023015"/>
    </source>
</evidence>
<evidence type="ECO:0000259" key="5">
    <source>
        <dbReference type="PROSITE" id="PS50931"/>
    </source>
</evidence>
<comment type="similarity">
    <text evidence="1">Belongs to the LysR transcriptional regulatory family.</text>
</comment>
<dbReference type="HOGENOM" id="CLU_039613_6_1_0"/>
<evidence type="ECO:0000256" key="1">
    <source>
        <dbReference type="ARBA" id="ARBA00009437"/>
    </source>
</evidence>
<protein>
    <submittedName>
        <fullName evidence="6">Transcriptional regulator, LysR family</fullName>
    </submittedName>
</protein>
<proteinExistence type="inferred from homology"/>
<dbReference type="InterPro" id="IPR000847">
    <property type="entry name" value="LysR_HTH_N"/>
</dbReference>
<sequence>MTIENFRLIVFRAVARHSSFSRAAEELLLTQPAVTQQIKALEEQFGHPLFHRGGGRISLTPGGAALLPFAEQIKVLSEEAFTAVAKAYGQEAGELSVGASQTIAQYLLPTFLAAFLQRNPDVRITVRIGNSDQMLAALVSGEIQVALLEGPELRTDVHIEAFMEDHMVLVVPASHEWAGRKVTLDELRTQPLLVREFGSGSRRIVEQALAGVGLKTKDLNIRMELDSTEGLLNGAEAGLGVTFVSRWAVRNQLALGTLTLARVEGLKLSRSFSVAYPAGPEPIGSVGAFRSFLVGYAASVAPRRATKKQGLGQG</sequence>
<dbReference type="InterPro" id="IPR036388">
    <property type="entry name" value="WH-like_DNA-bd_sf"/>
</dbReference>
<dbReference type="Gene3D" id="1.10.10.10">
    <property type="entry name" value="Winged helix-like DNA-binding domain superfamily/Winged helix DNA-binding domain"/>
    <property type="match status" value="1"/>
</dbReference>
<keyword evidence="3" id="KW-0238">DNA-binding</keyword>
<dbReference type="SUPFAM" id="SSF46785">
    <property type="entry name" value="Winged helix' DNA-binding domain"/>
    <property type="match status" value="1"/>
</dbReference>
<organism evidence="7">
    <name type="scientific">Granulicella tundricola (strain ATCC BAA-1859 / DSM 23138 / MP5ACTX9)</name>
    <dbReference type="NCBI Taxonomy" id="1198114"/>
    <lineage>
        <taxon>Bacteria</taxon>
        <taxon>Pseudomonadati</taxon>
        <taxon>Acidobacteriota</taxon>
        <taxon>Terriglobia</taxon>
        <taxon>Terriglobales</taxon>
        <taxon>Acidobacteriaceae</taxon>
        <taxon>Granulicella</taxon>
    </lineage>
</organism>
<dbReference type="PANTHER" id="PTHR30126:SF39">
    <property type="entry name" value="HTH-TYPE TRANSCRIPTIONAL REGULATOR CYSL"/>
    <property type="match status" value="1"/>
</dbReference>
<dbReference type="PANTHER" id="PTHR30126">
    <property type="entry name" value="HTH-TYPE TRANSCRIPTIONAL REGULATOR"/>
    <property type="match status" value="1"/>
</dbReference>
<dbReference type="GO" id="GO:0003700">
    <property type="term" value="F:DNA-binding transcription factor activity"/>
    <property type="evidence" value="ECO:0007669"/>
    <property type="project" value="InterPro"/>
</dbReference>
<keyword evidence="7" id="KW-1185">Reference proteome</keyword>
<dbReference type="PaxDb" id="1198114-AciX9_0335"/>
<dbReference type="KEGG" id="acm:AciX9_0335"/>
<dbReference type="STRING" id="1198114.AciX9_0335"/>
<evidence type="ECO:0000256" key="3">
    <source>
        <dbReference type="ARBA" id="ARBA00023125"/>
    </source>
</evidence>
<dbReference type="eggNOG" id="COG0583">
    <property type="taxonomic scope" value="Bacteria"/>
</dbReference>
<dbReference type="Gene3D" id="3.40.190.10">
    <property type="entry name" value="Periplasmic binding protein-like II"/>
    <property type="match status" value="2"/>
</dbReference>
<dbReference type="PROSITE" id="PS50931">
    <property type="entry name" value="HTH_LYSR"/>
    <property type="match status" value="1"/>
</dbReference>